<dbReference type="SMART" id="SM00345">
    <property type="entry name" value="HTH_GNTR"/>
    <property type="match status" value="1"/>
</dbReference>
<dbReference type="InterPro" id="IPR004839">
    <property type="entry name" value="Aminotransferase_I/II_large"/>
</dbReference>
<evidence type="ECO:0000313" key="9">
    <source>
        <dbReference type="EMBL" id="AWB23448.1"/>
    </source>
</evidence>
<dbReference type="PANTHER" id="PTHR46577:SF2">
    <property type="entry name" value="TRANSCRIPTIONAL REGULATORY PROTEIN"/>
    <property type="match status" value="1"/>
</dbReference>
<evidence type="ECO:0000256" key="7">
    <source>
        <dbReference type="ARBA" id="ARBA00031658"/>
    </source>
</evidence>
<proteinExistence type="inferred from homology"/>
<dbReference type="GO" id="GO:0003677">
    <property type="term" value="F:DNA binding"/>
    <property type="evidence" value="ECO:0007669"/>
    <property type="project" value="UniProtKB-KW"/>
</dbReference>
<evidence type="ECO:0000256" key="1">
    <source>
        <dbReference type="ARBA" id="ARBA00005384"/>
    </source>
</evidence>
<dbReference type="Pfam" id="PF00155">
    <property type="entry name" value="Aminotran_1_2"/>
    <property type="match status" value="1"/>
</dbReference>
<dbReference type="KEGG" id="mee:DA075_23235"/>
<dbReference type="InterPro" id="IPR036388">
    <property type="entry name" value="WH-like_DNA-bd_sf"/>
</dbReference>
<evidence type="ECO:0000259" key="8">
    <source>
        <dbReference type="PROSITE" id="PS50949"/>
    </source>
</evidence>
<dbReference type="Gene3D" id="1.10.10.10">
    <property type="entry name" value="Winged helix-like DNA-binding domain superfamily/Winged helix DNA-binding domain"/>
    <property type="match status" value="1"/>
</dbReference>
<dbReference type="InterPro" id="IPR000524">
    <property type="entry name" value="Tscrpt_reg_HTH_GntR"/>
</dbReference>
<keyword evidence="6" id="KW-0804">Transcription</keyword>
<dbReference type="EMBL" id="CP028843">
    <property type="protein sequence ID" value="AWB23448.1"/>
    <property type="molecule type" value="Genomic_DNA"/>
</dbReference>
<name>A0A2R4WPL4_9HYPH</name>
<protein>
    <recommendedName>
        <fullName evidence="2">8-amino-7-oxononanoate synthase</fullName>
    </recommendedName>
    <alternativeName>
        <fullName evidence="7">Alpha-oxoamine synthase</fullName>
    </alternativeName>
</protein>
<dbReference type="InterPro" id="IPR051446">
    <property type="entry name" value="HTH_trans_reg/aminotransferase"/>
</dbReference>
<dbReference type="Pfam" id="PF00392">
    <property type="entry name" value="GntR"/>
    <property type="match status" value="1"/>
</dbReference>
<dbReference type="CDD" id="cd00609">
    <property type="entry name" value="AAT_like"/>
    <property type="match status" value="1"/>
</dbReference>
<keyword evidence="5" id="KW-0238">DNA-binding</keyword>
<dbReference type="Gene3D" id="3.40.640.10">
    <property type="entry name" value="Type I PLP-dependent aspartate aminotransferase-like (Major domain)"/>
    <property type="match status" value="1"/>
</dbReference>
<dbReference type="SUPFAM" id="SSF46785">
    <property type="entry name" value="Winged helix' DNA-binding domain"/>
    <property type="match status" value="1"/>
</dbReference>
<evidence type="ECO:0000256" key="3">
    <source>
        <dbReference type="ARBA" id="ARBA00022898"/>
    </source>
</evidence>
<evidence type="ECO:0000313" key="10">
    <source>
        <dbReference type="Proteomes" id="UP000244755"/>
    </source>
</evidence>
<accession>A0A2R4WPL4</accession>
<feature type="domain" description="HTH gntR-type" evidence="8">
    <location>
        <begin position="10"/>
        <end position="78"/>
    </location>
</feature>
<keyword evidence="3" id="KW-0663">Pyridoxal phosphate</keyword>
<dbReference type="InterPro" id="IPR015424">
    <property type="entry name" value="PyrdxlP-dep_Trfase"/>
</dbReference>
<evidence type="ECO:0000256" key="6">
    <source>
        <dbReference type="ARBA" id="ARBA00023163"/>
    </source>
</evidence>
<dbReference type="Proteomes" id="UP000244755">
    <property type="component" value="Chromosome 1"/>
</dbReference>
<evidence type="ECO:0000256" key="2">
    <source>
        <dbReference type="ARBA" id="ARBA00016004"/>
    </source>
</evidence>
<comment type="similarity">
    <text evidence="1">In the C-terminal section; belongs to the class-I pyridoxal-phosphate-dependent aminotransferase family.</text>
</comment>
<dbReference type="GO" id="GO:0008483">
    <property type="term" value="F:transaminase activity"/>
    <property type="evidence" value="ECO:0007669"/>
    <property type="project" value="UniProtKB-KW"/>
</dbReference>
<keyword evidence="4" id="KW-0805">Transcription regulation</keyword>
<dbReference type="PANTHER" id="PTHR46577">
    <property type="entry name" value="HTH-TYPE TRANSCRIPTIONAL REGULATORY PROTEIN GABR"/>
    <property type="match status" value="1"/>
</dbReference>
<dbReference type="AlphaFoldDB" id="A0A2R4WPL4"/>
<dbReference type="SUPFAM" id="SSF53383">
    <property type="entry name" value="PLP-dependent transferases"/>
    <property type="match status" value="1"/>
</dbReference>
<reference evidence="9 10" key="1">
    <citation type="submission" date="2018-04" db="EMBL/GenBank/DDBJ databases">
        <title>Methylobacterium sp. PR1016A genome.</title>
        <authorList>
            <person name="Park W."/>
        </authorList>
    </citation>
    <scope>NUCLEOTIDE SEQUENCE [LARGE SCALE GENOMIC DNA]</scope>
    <source>
        <strain evidence="9 10">PR1016A</strain>
    </source>
</reference>
<dbReference type="OrthoDB" id="9802328at2"/>
<gene>
    <name evidence="9" type="ORF">DA075_23235</name>
</gene>
<dbReference type="CDD" id="cd07377">
    <property type="entry name" value="WHTH_GntR"/>
    <property type="match status" value="1"/>
</dbReference>
<sequence length="466" mass="50517">MDTIVTPEPRTRVEQVVAGLAERIDRGLLRQGERLPSIRAAASAFAVSKNTVVNAYERLVASGRVESRPGSGFYVSGRRPAPVAPPPPVPLQAVDSIWLLREQLDRHYDVRVGDGRPPPAWMESAEVGRHARPSRHAASESYGSPDGYLPLRRSLALRLAERSIHAAPEDVLLTAGANHALDLIIRQFVAPGEPVLVDSPGYYPLFGKLRLAKARIVGVRRNPDGPDVAHLEAMARASGARLFFTHSLAHNPTGCSLTLPVAHRLLQRAGALDLRIVESDPFADVLPAAQPRLAALDQLDRVIYVGTFAKTLSASLRCGYVAARPEVREALRDLKMLTSVNSSGFVERVVHDLIESGRYRRHLRRLGGRIEAATLQGRAVLHGLGLPVFGEPRGGFYLWCGLPEACDLDALSRRAAARSILIAPGGLFLPEGAAGPPMMRVNVAYLGDPRFARFLREETGGPSSTP</sequence>
<dbReference type="InterPro" id="IPR015421">
    <property type="entry name" value="PyrdxlP-dep_Trfase_major"/>
</dbReference>
<dbReference type="InterPro" id="IPR036390">
    <property type="entry name" value="WH_DNA-bd_sf"/>
</dbReference>
<evidence type="ECO:0000256" key="5">
    <source>
        <dbReference type="ARBA" id="ARBA00023125"/>
    </source>
</evidence>
<evidence type="ECO:0000256" key="4">
    <source>
        <dbReference type="ARBA" id="ARBA00023015"/>
    </source>
</evidence>
<keyword evidence="9" id="KW-0032">Aminotransferase</keyword>
<organism evidence="9 10">
    <name type="scientific">Methylobacterium currus</name>
    <dbReference type="NCBI Taxonomy" id="2051553"/>
    <lineage>
        <taxon>Bacteria</taxon>
        <taxon>Pseudomonadati</taxon>
        <taxon>Pseudomonadota</taxon>
        <taxon>Alphaproteobacteria</taxon>
        <taxon>Hyphomicrobiales</taxon>
        <taxon>Methylobacteriaceae</taxon>
        <taxon>Methylobacterium</taxon>
    </lineage>
</organism>
<keyword evidence="9" id="KW-0808">Transferase</keyword>
<dbReference type="GO" id="GO:0030170">
    <property type="term" value="F:pyridoxal phosphate binding"/>
    <property type="evidence" value="ECO:0007669"/>
    <property type="project" value="InterPro"/>
</dbReference>
<keyword evidence="10" id="KW-1185">Reference proteome</keyword>
<dbReference type="PROSITE" id="PS50949">
    <property type="entry name" value="HTH_GNTR"/>
    <property type="match status" value="1"/>
</dbReference>
<dbReference type="GO" id="GO:0003700">
    <property type="term" value="F:DNA-binding transcription factor activity"/>
    <property type="evidence" value="ECO:0007669"/>
    <property type="project" value="InterPro"/>
</dbReference>